<accession>A0A9W7CES5</accession>
<dbReference type="Gene3D" id="1.10.472.80">
    <property type="entry name" value="Ypt/Rab-GAP domain of gyp1p, domain 3"/>
    <property type="match status" value="1"/>
</dbReference>
<dbReference type="Pfam" id="PF00566">
    <property type="entry name" value="RabGAP-TBC"/>
    <property type="match status" value="1"/>
</dbReference>
<feature type="region of interest" description="Disordered" evidence="2">
    <location>
        <begin position="488"/>
        <end position="537"/>
    </location>
</feature>
<evidence type="ECO:0000256" key="1">
    <source>
        <dbReference type="ARBA" id="ARBA00022468"/>
    </source>
</evidence>
<gene>
    <name evidence="4" type="ORF">TrLO_g13194</name>
</gene>
<organism evidence="4 5">
    <name type="scientific">Triparma laevis f. longispina</name>
    <dbReference type="NCBI Taxonomy" id="1714387"/>
    <lineage>
        <taxon>Eukaryota</taxon>
        <taxon>Sar</taxon>
        <taxon>Stramenopiles</taxon>
        <taxon>Ochrophyta</taxon>
        <taxon>Bolidophyceae</taxon>
        <taxon>Parmales</taxon>
        <taxon>Triparmaceae</taxon>
        <taxon>Triparma</taxon>
    </lineage>
</organism>
<reference evidence="5" key="1">
    <citation type="journal article" date="2023" name="Commun. Biol.">
        <title>Genome analysis of Parmales, the sister group of diatoms, reveals the evolutionary specialization of diatoms from phago-mixotrophs to photoautotrophs.</title>
        <authorList>
            <person name="Ban H."/>
            <person name="Sato S."/>
            <person name="Yoshikawa S."/>
            <person name="Yamada K."/>
            <person name="Nakamura Y."/>
            <person name="Ichinomiya M."/>
            <person name="Sato N."/>
            <person name="Blanc-Mathieu R."/>
            <person name="Endo H."/>
            <person name="Kuwata A."/>
            <person name="Ogata H."/>
        </authorList>
    </citation>
    <scope>NUCLEOTIDE SEQUENCE [LARGE SCALE GENOMIC DNA]</scope>
    <source>
        <strain evidence="5">NIES 3700</strain>
    </source>
</reference>
<protein>
    <recommendedName>
        <fullName evidence="3">Rab-GAP TBC domain-containing protein</fullName>
    </recommendedName>
</protein>
<feature type="region of interest" description="Disordered" evidence="2">
    <location>
        <begin position="559"/>
        <end position="611"/>
    </location>
</feature>
<dbReference type="SMART" id="SM00164">
    <property type="entry name" value="TBC"/>
    <property type="match status" value="1"/>
</dbReference>
<dbReference type="Gene3D" id="1.10.8.270">
    <property type="entry name" value="putative rabgap domain of human tbc1 domain family member 14 like domains"/>
    <property type="match status" value="1"/>
</dbReference>
<dbReference type="SUPFAM" id="SSF47923">
    <property type="entry name" value="Ypt/Rab-GAP domain of gyp1p"/>
    <property type="match status" value="2"/>
</dbReference>
<feature type="compositionally biased region" description="Pro residues" evidence="2">
    <location>
        <begin position="591"/>
        <end position="605"/>
    </location>
</feature>
<sequence>MSPRALQPAMSTPTSSLRALNMASSDTAIKWLALSLDISQSEASSSLSTLTNDYKTLLKSKLPSIHASSSSDPLAASIDPLSERRSSHNEKVDEWSKFYEANELMNEVGIDLERLYLNNVEPEYFQGPEGEPRLEALRNVLFLVCIQLDSEVGYRQGMHELCGIVWYALQSSSSLTPLQLESSTYYISRHLIDSVLNLFDPRPVDPNAKYKLGCPPPKTKPVNCCEIMFEKLKKADGRVHEAIVRAGVPPQLFLLKWCRLIFCREFAAQDAILILDGVMTHMSSSAPDSSGLPSMLGSVAAAMVIMIRGTILNARDMNDILEALMRYKFPGGGVIEDGKYSVVGKDRVERMMGIARDVCDGAAPDLTSRSVSAPAPAPPPVQAIAQGAGNVLDALTKTSTNIMSQLAETGSNLKSNLENTSRPAWLMGGGAEEERQGGGKKVGGGDPGGDPFGLEDVDIDSTTPAPVKEKKIKAKKSTAKSTLDFLTEGMETKRPARSDVFGTFDDSDEEEGGEEEGGDDGGLFGAPKASSVFAPDPPAPAVVPALAVIPAPAPVAAPVAKASSGGLFDDDDDDDEDDLFGSKLSLNSAPAPAPAPPSVPAPAPVPTTSINTNSLHANTLAASVKVLQNYLQDEGAGAPRGVWEALEKIEGVSKRLKD</sequence>
<evidence type="ECO:0000313" key="5">
    <source>
        <dbReference type="Proteomes" id="UP001165122"/>
    </source>
</evidence>
<proteinExistence type="predicted"/>
<feature type="compositionally biased region" description="Acidic residues" evidence="2">
    <location>
        <begin position="568"/>
        <end position="579"/>
    </location>
</feature>
<keyword evidence="5" id="KW-1185">Reference proteome</keyword>
<dbReference type="EMBL" id="BRXW01000107">
    <property type="protein sequence ID" value="GMI06972.1"/>
    <property type="molecule type" value="Genomic_DNA"/>
</dbReference>
<dbReference type="PANTHER" id="PTHR22957">
    <property type="entry name" value="TBC1 DOMAIN FAMILY MEMBER GTPASE-ACTIVATING PROTEIN"/>
    <property type="match status" value="1"/>
</dbReference>
<dbReference type="PANTHER" id="PTHR22957:SF337">
    <property type="entry name" value="TBC1 DOMAIN FAMILY MEMBER 5"/>
    <property type="match status" value="1"/>
</dbReference>
<feature type="compositionally biased region" description="Acidic residues" evidence="2">
    <location>
        <begin position="505"/>
        <end position="519"/>
    </location>
</feature>
<dbReference type="OrthoDB" id="205179at2759"/>
<evidence type="ECO:0000256" key="2">
    <source>
        <dbReference type="SAM" id="MobiDB-lite"/>
    </source>
</evidence>
<evidence type="ECO:0000313" key="4">
    <source>
        <dbReference type="EMBL" id="GMI06972.1"/>
    </source>
</evidence>
<dbReference type="Proteomes" id="UP001165122">
    <property type="component" value="Unassembled WGS sequence"/>
</dbReference>
<feature type="region of interest" description="Disordered" evidence="2">
    <location>
        <begin position="65"/>
        <end position="86"/>
    </location>
</feature>
<evidence type="ECO:0000259" key="3">
    <source>
        <dbReference type="PROSITE" id="PS50086"/>
    </source>
</evidence>
<feature type="domain" description="Rab-GAP TBC" evidence="3">
    <location>
        <begin position="85"/>
        <end position="282"/>
    </location>
</feature>
<dbReference type="GO" id="GO:0005096">
    <property type="term" value="F:GTPase activator activity"/>
    <property type="evidence" value="ECO:0007669"/>
    <property type="project" value="UniProtKB-KW"/>
</dbReference>
<dbReference type="InterPro" id="IPR035969">
    <property type="entry name" value="Rab-GAP_TBC_sf"/>
</dbReference>
<keyword evidence="1" id="KW-0343">GTPase activation</keyword>
<comment type="caution">
    <text evidence="4">The sequence shown here is derived from an EMBL/GenBank/DDBJ whole genome shotgun (WGS) entry which is preliminary data.</text>
</comment>
<feature type="region of interest" description="Disordered" evidence="2">
    <location>
        <begin position="428"/>
        <end position="474"/>
    </location>
</feature>
<dbReference type="InterPro" id="IPR000195">
    <property type="entry name" value="Rab-GAP-TBC_dom"/>
</dbReference>
<dbReference type="PROSITE" id="PS50086">
    <property type="entry name" value="TBC_RABGAP"/>
    <property type="match status" value="1"/>
</dbReference>
<dbReference type="AlphaFoldDB" id="A0A9W7CES5"/>
<name>A0A9W7CES5_9STRA</name>
<feature type="compositionally biased region" description="Gly residues" evidence="2">
    <location>
        <begin position="439"/>
        <end position="451"/>
    </location>
</feature>